<dbReference type="RefSeq" id="WP_143342836.1">
    <property type="nucleotide sequence ID" value="NZ_JAGIOO010000001.1"/>
</dbReference>
<dbReference type="Proteomes" id="UP001519363">
    <property type="component" value="Unassembled WGS sequence"/>
</dbReference>
<organism evidence="1 2">
    <name type="scientific">Crossiella equi</name>
    <dbReference type="NCBI Taxonomy" id="130796"/>
    <lineage>
        <taxon>Bacteria</taxon>
        <taxon>Bacillati</taxon>
        <taxon>Actinomycetota</taxon>
        <taxon>Actinomycetes</taxon>
        <taxon>Pseudonocardiales</taxon>
        <taxon>Pseudonocardiaceae</taxon>
        <taxon>Crossiella</taxon>
    </lineage>
</organism>
<evidence type="ECO:0000313" key="1">
    <source>
        <dbReference type="EMBL" id="MBP2477696.1"/>
    </source>
</evidence>
<protein>
    <submittedName>
        <fullName evidence="1">Uncharacterized protein</fullName>
    </submittedName>
</protein>
<gene>
    <name evidence="1" type="ORF">JOF53_006568</name>
</gene>
<reference evidence="1 2" key="1">
    <citation type="submission" date="2021-03" db="EMBL/GenBank/DDBJ databases">
        <title>Sequencing the genomes of 1000 actinobacteria strains.</title>
        <authorList>
            <person name="Klenk H.-P."/>
        </authorList>
    </citation>
    <scope>NUCLEOTIDE SEQUENCE [LARGE SCALE GENOMIC DNA]</scope>
    <source>
        <strain evidence="1 2">DSM 44580</strain>
    </source>
</reference>
<comment type="caution">
    <text evidence="1">The sequence shown here is derived from an EMBL/GenBank/DDBJ whole genome shotgun (WGS) entry which is preliminary data.</text>
</comment>
<dbReference type="EMBL" id="JAGIOO010000001">
    <property type="protein sequence ID" value="MBP2477696.1"/>
    <property type="molecule type" value="Genomic_DNA"/>
</dbReference>
<accession>A0ABS5AMR2</accession>
<name>A0ABS5AMR2_9PSEU</name>
<sequence length="165" mass="17529">MTVQSSPTGSLAEHAVGWCLGLGADEVRTSVPDPSGVLAVTGLLLLADASFARTRGLAGLRCLYQGARRSAVAPSRTPRAVVIDPVGAVWQEQAGHLVELAVSRPVTPVVLRHLDAWHALSLPPATLDWNRRCWARLAAAWAANGSVGHGILDLVREDPPEAWPR</sequence>
<evidence type="ECO:0000313" key="2">
    <source>
        <dbReference type="Proteomes" id="UP001519363"/>
    </source>
</evidence>
<proteinExistence type="predicted"/>
<keyword evidence="2" id="KW-1185">Reference proteome</keyword>